<protein>
    <submittedName>
        <fullName evidence="1">Uncharacterized protein</fullName>
    </submittedName>
</protein>
<reference evidence="1" key="1">
    <citation type="journal article" date="2020" name="mSystems">
        <title>Genome- and Community-Level Interaction Insights into Carbon Utilization and Element Cycling Functions of Hydrothermarchaeota in Hydrothermal Sediment.</title>
        <authorList>
            <person name="Zhou Z."/>
            <person name="Liu Y."/>
            <person name="Xu W."/>
            <person name="Pan J."/>
            <person name="Luo Z.H."/>
            <person name="Li M."/>
        </authorList>
    </citation>
    <scope>NUCLEOTIDE SEQUENCE [LARGE SCALE GENOMIC DNA]</scope>
    <source>
        <strain evidence="1">SpSt-524</strain>
    </source>
</reference>
<dbReference type="InterPro" id="IPR006311">
    <property type="entry name" value="TAT_signal"/>
</dbReference>
<comment type="caution">
    <text evidence="1">The sequence shown here is derived from an EMBL/GenBank/DDBJ whole genome shotgun (WGS) entry which is preliminary data.</text>
</comment>
<evidence type="ECO:0000313" key="1">
    <source>
        <dbReference type="EMBL" id="HFG21230.1"/>
    </source>
</evidence>
<dbReference type="SUPFAM" id="SSF75169">
    <property type="entry name" value="DsrEFH-like"/>
    <property type="match status" value="1"/>
</dbReference>
<proteinExistence type="predicted"/>
<dbReference type="AlphaFoldDB" id="A0A7C3DH52"/>
<dbReference type="InterPro" id="IPR027396">
    <property type="entry name" value="DsrEFH-like"/>
</dbReference>
<dbReference type="Gene3D" id="3.40.1260.10">
    <property type="entry name" value="DsrEFH-like"/>
    <property type="match status" value="1"/>
</dbReference>
<sequence length="170" mass="19265">MKEISRRWLLRVSALVGAASLMKAQANDRVEYSQFKKETPMAVVYHVDFGDPARFGQMLTNISNHLSVYDNDAFKIRIAVVAHGAGVHPFLKDLEGTPWSTIQYDREALFNRIKQLAQLSIEFYICEITFTRNNIPKDKLRPDDFIKWVPSGVGALGELQAKGYAYIKVG</sequence>
<dbReference type="EMBL" id="DSWI01000026">
    <property type="protein sequence ID" value="HFG21230.1"/>
    <property type="molecule type" value="Genomic_DNA"/>
</dbReference>
<dbReference type="PROSITE" id="PS51318">
    <property type="entry name" value="TAT"/>
    <property type="match status" value="1"/>
</dbReference>
<dbReference type="RefSeq" id="WP_297563444.1">
    <property type="nucleotide sequence ID" value="NZ_JBKBUW010000030.1"/>
</dbReference>
<dbReference type="PANTHER" id="PTHR37691">
    <property type="entry name" value="BLR3518 PROTEIN"/>
    <property type="match status" value="1"/>
</dbReference>
<gene>
    <name evidence="1" type="ORF">ENS82_11070</name>
</gene>
<dbReference type="InterPro" id="IPR003787">
    <property type="entry name" value="Sulphur_relay_DsrE/F-like"/>
</dbReference>
<accession>A0A7C3DH52</accession>
<organism evidence="1">
    <name type="scientific">Meiothermus ruber</name>
    <dbReference type="NCBI Taxonomy" id="277"/>
    <lineage>
        <taxon>Bacteria</taxon>
        <taxon>Thermotogati</taxon>
        <taxon>Deinococcota</taxon>
        <taxon>Deinococci</taxon>
        <taxon>Thermales</taxon>
        <taxon>Thermaceae</taxon>
        <taxon>Meiothermus</taxon>
    </lineage>
</organism>
<dbReference type="PANTHER" id="PTHR37691:SF1">
    <property type="entry name" value="BLR3518 PROTEIN"/>
    <property type="match status" value="1"/>
</dbReference>
<dbReference type="Pfam" id="PF02635">
    <property type="entry name" value="DsrE"/>
    <property type="match status" value="1"/>
</dbReference>
<name>A0A7C3DH52_MEIRU</name>